<protein>
    <submittedName>
        <fullName evidence="1">Uncharacterized protein</fullName>
    </submittedName>
</protein>
<dbReference type="AlphaFoldDB" id="N9M1F7"/>
<evidence type="ECO:0000313" key="1">
    <source>
        <dbReference type="EMBL" id="ENX02349.1"/>
    </source>
</evidence>
<dbReference type="EMBL" id="APRP01000015">
    <property type="protein sequence ID" value="ENX02349.1"/>
    <property type="molecule type" value="Genomic_DNA"/>
</dbReference>
<comment type="caution">
    <text evidence="1">The sequence shown here is derived from an EMBL/GenBank/DDBJ whole genome shotgun (WGS) entry which is preliminary data.</text>
</comment>
<organism evidence="1 2">
    <name type="scientific">Acinetobacter modestus</name>
    <dbReference type="NCBI Taxonomy" id="1776740"/>
    <lineage>
        <taxon>Bacteria</taxon>
        <taxon>Pseudomonadati</taxon>
        <taxon>Pseudomonadota</taxon>
        <taxon>Gammaproteobacteria</taxon>
        <taxon>Moraxellales</taxon>
        <taxon>Moraxellaceae</taxon>
        <taxon>Acinetobacter</taxon>
    </lineage>
</organism>
<proteinExistence type="predicted"/>
<sequence length="231" mass="25438">MATDLKVQFFSHLNGINLGNNWGDLIRMLDICLVNGLALPSVTAASIDANGDINLTFFAAHNAVLFQIVELSSFPSVSVDGVTTSVNGKYRIKGAPTTNQLILKGNIVRTVENPPTVTFTSFGSAKLAPLGYDIIYRDAGDVKRVYRAKSPRSEHPFIRIDESISDSVNSYNSAYVKSAMVGLIENMNHIDDYQDPSKLQLPLDTNDFKKNWKITGTGATVVRGWSKWHWA</sequence>
<gene>
    <name evidence="1" type="ORF">F900_01413</name>
</gene>
<dbReference type="HOGENOM" id="CLU_1206948_0_0_6"/>
<dbReference type="STRING" id="1217705.F900_01413"/>
<dbReference type="Proteomes" id="UP000013248">
    <property type="component" value="Unassembled WGS sequence"/>
</dbReference>
<feature type="non-terminal residue" evidence="1">
    <location>
        <position position="231"/>
    </location>
</feature>
<name>N9M1F7_9GAMM</name>
<evidence type="ECO:0000313" key="2">
    <source>
        <dbReference type="Proteomes" id="UP000013248"/>
    </source>
</evidence>
<accession>N9M1F7</accession>
<reference evidence="1 2" key="1">
    <citation type="submission" date="2013-02" db="EMBL/GenBank/DDBJ databases">
        <title>The Genome Sequence of Acinetobacter sp. ANC 3862.</title>
        <authorList>
            <consortium name="The Broad Institute Genome Sequencing Platform"/>
            <consortium name="The Broad Institute Genome Sequencing Center for Infectious Disease"/>
            <person name="Cerqueira G."/>
            <person name="Feldgarden M."/>
            <person name="Courvalin P."/>
            <person name="Perichon B."/>
            <person name="Grillot-Courvalin C."/>
            <person name="Clermont D."/>
            <person name="Rocha E."/>
            <person name="Yoon E.-J."/>
            <person name="Nemec A."/>
            <person name="Walker B."/>
            <person name="Young S.K."/>
            <person name="Zeng Q."/>
            <person name="Gargeya S."/>
            <person name="Fitzgerald M."/>
            <person name="Haas B."/>
            <person name="Abouelleil A."/>
            <person name="Alvarado L."/>
            <person name="Arachchi H.M."/>
            <person name="Berlin A.M."/>
            <person name="Chapman S.B."/>
            <person name="Dewar J."/>
            <person name="Goldberg J."/>
            <person name="Griggs A."/>
            <person name="Gujja S."/>
            <person name="Hansen M."/>
            <person name="Howarth C."/>
            <person name="Imamovic A."/>
            <person name="Larimer J."/>
            <person name="McCowan C."/>
            <person name="Murphy C."/>
            <person name="Neiman D."/>
            <person name="Pearson M."/>
            <person name="Priest M."/>
            <person name="Roberts A."/>
            <person name="Saif S."/>
            <person name="Shea T."/>
            <person name="Sisk P."/>
            <person name="Sykes S."/>
            <person name="Wortman J."/>
            <person name="Nusbaum C."/>
            <person name="Birren B."/>
        </authorList>
    </citation>
    <scope>NUCLEOTIDE SEQUENCE [LARGE SCALE GENOMIC DNA]</scope>
    <source>
        <strain evidence="1 2">ANC 3862</strain>
    </source>
</reference>
<dbReference type="eggNOG" id="ENOG5031TJ3">
    <property type="taxonomic scope" value="Bacteria"/>
</dbReference>